<evidence type="ECO:0000313" key="2">
    <source>
        <dbReference type="EMBL" id="MBC3793099.1"/>
    </source>
</evidence>
<dbReference type="RefSeq" id="WP_186738878.1">
    <property type="nucleotide sequence ID" value="NZ_VFIA01000022.1"/>
</dbReference>
<reference evidence="2 3" key="1">
    <citation type="submission" date="2019-06" db="EMBL/GenBank/DDBJ databases">
        <title>Spirosoma utsteinense sp. nov. isolated from Antarctic ice-free soils.</title>
        <authorList>
            <person name="Tahon G."/>
        </authorList>
    </citation>
    <scope>NUCLEOTIDE SEQUENCE [LARGE SCALE GENOMIC DNA]</scope>
    <source>
        <strain evidence="2 3">LMG 31447</strain>
    </source>
</reference>
<evidence type="ECO:0000313" key="3">
    <source>
        <dbReference type="Proteomes" id="UP000700732"/>
    </source>
</evidence>
<proteinExistence type="predicted"/>
<gene>
    <name evidence="2" type="ORF">FH603_3616</name>
</gene>
<evidence type="ECO:0008006" key="4">
    <source>
        <dbReference type="Google" id="ProtNLM"/>
    </source>
</evidence>
<keyword evidence="1" id="KW-0812">Transmembrane</keyword>
<dbReference type="InterPro" id="IPR011990">
    <property type="entry name" value="TPR-like_helical_dom_sf"/>
</dbReference>
<keyword evidence="3" id="KW-1185">Reference proteome</keyword>
<comment type="caution">
    <text evidence="2">The sequence shown here is derived from an EMBL/GenBank/DDBJ whole genome shotgun (WGS) entry which is preliminary data.</text>
</comment>
<keyword evidence="1" id="KW-0472">Membrane</keyword>
<accession>A0ABR6WA19</accession>
<keyword evidence="1" id="KW-1133">Transmembrane helix</keyword>
<dbReference type="EMBL" id="VFIA01000022">
    <property type="protein sequence ID" value="MBC3793099.1"/>
    <property type="molecule type" value="Genomic_DNA"/>
</dbReference>
<feature type="transmembrane region" description="Helical" evidence="1">
    <location>
        <begin position="87"/>
        <end position="108"/>
    </location>
</feature>
<protein>
    <recommendedName>
        <fullName evidence="4">Tetratricopeptide repeat protein</fullName>
    </recommendedName>
</protein>
<dbReference type="Proteomes" id="UP000700732">
    <property type="component" value="Unassembled WGS sequence"/>
</dbReference>
<organism evidence="2 3">
    <name type="scientific">Spirosoma utsteinense</name>
    <dbReference type="NCBI Taxonomy" id="2585773"/>
    <lineage>
        <taxon>Bacteria</taxon>
        <taxon>Pseudomonadati</taxon>
        <taxon>Bacteroidota</taxon>
        <taxon>Cytophagia</taxon>
        <taxon>Cytophagales</taxon>
        <taxon>Cytophagaceae</taxon>
        <taxon>Spirosoma</taxon>
    </lineage>
</organism>
<evidence type="ECO:0000256" key="1">
    <source>
        <dbReference type="SAM" id="Phobius"/>
    </source>
</evidence>
<sequence>MKLTEEQYELIEAYLKSELSVSDRALFEADMQADAELKTEVNRQRELRLGLRAIGIERALERAKAHYKMTVPVAEIRQPTVVRSLPVWRYLAIAASIAIVLSLGYVTYRQTVGQRPDIAYADTMPEELTKGFPADNLSPEIRTQFMDALTNYKAGKYDVVIERLKTLPADKQTVHYKNYLLGLSHLANRQPAVSIPFLSQSLATPSVALHQKAEWSLALAYVKNNQNEKALPILKRISADRANPFQSLAQRVLRKIS</sequence>
<dbReference type="Gene3D" id="1.25.40.10">
    <property type="entry name" value="Tetratricopeptide repeat domain"/>
    <property type="match status" value="1"/>
</dbReference>
<name>A0ABR6WA19_9BACT</name>